<evidence type="ECO:0000256" key="1">
    <source>
        <dbReference type="ARBA" id="ARBA00010343"/>
    </source>
</evidence>
<dbReference type="GO" id="GO:0000786">
    <property type="term" value="C:nucleosome"/>
    <property type="evidence" value="ECO:0007669"/>
    <property type="project" value="InterPro"/>
</dbReference>
<dbReference type="STRING" id="48709.A0A1D2MF71"/>
<dbReference type="OrthoDB" id="420022at2759"/>
<dbReference type="PRINTS" id="PR00622">
    <property type="entry name" value="HISTONEH3"/>
</dbReference>
<organism evidence="3 4">
    <name type="scientific">Orchesella cincta</name>
    <name type="common">Springtail</name>
    <name type="synonym">Podura cincta</name>
    <dbReference type="NCBI Taxonomy" id="48709"/>
    <lineage>
        <taxon>Eukaryota</taxon>
        <taxon>Metazoa</taxon>
        <taxon>Ecdysozoa</taxon>
        <taxon>Arthropoda</taxon>
        <taxon>Hexapoda</taxon>
        <taxon>Collembola</taxon>
        <taxon>Entomobryomorpha</taxon>
        <taxon>Entomobryoidea</taxon>
        <taxon>Orchesellidae</taxon>
        <taxon>Orchesellinae</taxon>
        <taxon>Orchesella</taxon>
    </lineage>
</organism>
<dbReference type="PANTHER" id="PTHR11426">
    <property type="entry name" value="HISTONE H3"/>
    <property type="match status" value="1"/>
</dbReference>
<evidence type="ECO:0000313" key="4">
    <source>
        <dbReference type="Proteomes" id="UP000094527"/>
    </source>
</evidence>
<sequence>MARTKQANRTVVAKAPTKLLMVTLKPTHFRPGVLAFLEISSYQKTIELLIHKLPFQRLVRETMQTIVVDQTTAALSCHKQGEDNSSENGNFKTAILL</sequence>
<dbReference type="GO" id="GO:0030527">
    <property type="term" value="F:structural constituent of chromatin"/>
    <property type="evidence" value="ECO:0007669"/>
    <property type="project" value="InterPro"/>
</dbReference>
<dbReference type="AlphaFoldDB" id="A0A1D2MF71"/>
<comment type="caution">
    <text evidence="3">The sequence shown here is derived from an EMBL/GenBank/DDBJ whole genome shotgun (WGS) entry which is preliminary data.</text>
</comment>
<feature type="domain" description="Core Histone H2A/H2B/H3" evidence="2">
    <location>
        <begin position="34"/>
        <end position="70"/>
    </location>
</feature>
<gene>
    <name evidence="3" type="ORF">Ocin01_15140</name>
</gene>
<name>A0A1D2MF71_ORCCI</name>
<dbReference type="InterPro" id="IPR009072">
    <property type="entry name" value="Histone-fold"/>
</dbReference>
<evidence type="ECO:0000313" key="3">
    <source>
        <dbReference type="EMBL" id="ODM91542.1"/>
    </source>
</evidence>
<proteinExistence type="inferred from homology"/>
<reference evidence="3 4" key="1">
    <citation type="journal article" date="2016" name="Genome Biol. Evol.">
        <title>Gene Family Evolution Reflects Adaptation to Soil Environmental Stressors in the Genome of the Collembolan Orchesella cincta.</title>
        <authorList>
            <person name="Faddeeva-Vakhrusheva A."/>
            <person name="Derks M.F."/>
            <person name="Anvar S.Y."/>
            <person name="Agamennone V."/>
            <person name="Suring W."/>
            <person name="Smit S."/>
            <person name="van Straalen N.M."/>
            <person name="Roelofs D."/>
        </authorList>
    </citation>
    <scope>NUCLEOTIDE SEQUENCE [LARGE SCALE GENOMIC DNA]</scope>
    <source>
        <tissue evidence="3">Mixed pool</tissue>
    </source>
</reference>
<dbReference type="SUPFAM" id="SSF47113">
    <property type="entry name" value="Histone-fold"/>
    <property type="match status" value="1"/>
</dbReference>
<dbReference type="InterPro" id="IPR007125">
    <property type="entry name" value="H2A/H2B/H3"/>
</dbReference>
<dbReference type="Proteomes" id="UP000094527">
    <property type="component" value="Unassembled WGS sequence"/>
</dbReference>
<dbReference type="InterPro" id="IPR000164">
    <property type="entry name" value="Histone_H3/CENP-A"/>
</dbReference>
<comment type="similarity">
    <text evidence="1">Belongs to the histone H3 family.</text>
</comment>
<protein>
    <submittedName>
        <fullName evidence="3">Histone H3.2</fullName>
    </submittedName>
</protein>
<dbReference type="EMBL" id="LJIJ01001511">
    <property type="protein sequence ID" value="ODM91542.1"/>
    <property type="molecule type" value="Genomic_DNA"/>
</dbReference>
<accession>A0A1D2MF71</accession>
<dbReference type="Pfam" id="PF00125">
    <property type="entry name" value="Histone"/>
    <property type="match status" value="1"/>
</dbReference>
<dbReference type="Gene3D" id="1.10.20.10">
    <property type="entry name" value="Histone, subunit A"/>
    <property type="match status" value="1"/>
</dbReference>
<dbReference type="GO" id="GO:0003677">
    <property type="term" value="F:DNA binding"/>
    <property type="evidence" value="ECO:0007669"/>
    <property type="project" value="InterPro"/>
</dbReference>
<evidence type="ECO:0000259" key="2">
    <source>
        <dbReference type="Pfam" id="PF00125"/>
    </source>
</evidence>
<keyword evidence="4" id="KW-1185">Reference proteome</keyword>
<dbReference type="GO" id="GO:0046982">
    <property type="term" value="F:protein heterodimerization activity"/>
    <property type="evidence" value="ECO:0007669"/>
    <property type="project" value="InterPro"/>
</dbReference>